<keyword evidence="11" id="KW-0501">Molybdenum cofactor biosynthesis</keyword>
<evidence type="ECO:0000313" key="15">
    <source>
        <dbReference type="EMBL" id="CAF0958505.1"/>
    </source>
</evidence>
<dbReference type="Pfam" id="PF04055">
    <property type="entry name" value="Radical_SAM"/>
    <property type="match status" value="1"/>
</dbReference>
<evidence type="ECO:0000256" key="3">
    <source>
        <dbReference type="ARBA" id="ARBA00012167"/>
    </source>
</evidence>
<comment type="pathway">
    <text evidence="2">Cofactor biosynthesis; molybdopterin biosynthesis.</text>
</comment>
<keyword evidence="8" id="KW-0408">Iron</keyword>
<gene>
    <name evidence="15" type="ORF">EDS130_LOCUS12724</name>
</gene>
<dbReference type="OrthoDB" id="429626at2759"/>
<dbReference type="PROSITE" id="PS51918">
    <property type="entry name" value="RADICAL_SAM"/>
    <property type="match status" value="1"/>
</dbReference>
<dbReference type="NCBIfam" id="TIGR02666">
    <property type="entry name" value="moaA"/>
    <property type="match status" value="1"/>
</dbReference>
<dbReference type="GO" id="GO:0005525">
    <property type="term" value="F:GTP binding"/>
    <property type="evidence" value="ECO:0007669"/>
    <property type="project" value="UniProtKB-KW"/>
</dbReference>
<keyword evidence="12" id="KW-0456">Lyase</keyword>
<dbReference type="Proteomes" id="UP000663852">
    <property type="component" value="Unassembled WGS sequence"/>
</dbReference>
<evidence type="ECO:0000256" key="8">
    <source>
        <dbReference type="ARBA" id="ARBA00023004"/>
    </source>
</evidence>
<dbReference type="SFLD" id="SFLDS00029">
    <property type="entry name" value="Radical_SAM"/>
    <property type="match status" value="1"/>
</dbReference>
<dbReference type="InterPro" id="IPR040064">
    <property type="entry name" value="MoaA-like"/>
</dbReference>
<evidence type="ECO:0000256" key="11">
    <source>
        <dbReference type="ARBA" id="ARBA00023150"/>
    </source>
</evidence>
<dbReference type="PANTHER" id="PTHR22960">
    <property type="entry name" value="MOLYBDOPTERIN COFACTOR SYNTHESIS PROTEIN A"/>
    <property type="match status" value="1"/>
</dbReference>
<dbReference type="GO" id="GO:0046872">
    <property type="term" value="F:metal ion binding"/>
    <property type="evidence" value="ECO:0007669"/>
    <property type="project" value="UniProtKB-KW"/>
</dbReference>
<dbReference type="InterPro" id="IPR058240">
    <property type="entry name" value="rSAM_sf"/>
</dbReference>
<dbReference type="EC" id="4.1.99.22" evidence="3"/>
<dbReference type="HAMAP" id="MF_01225_B">
    <property type="entry name" value="MoaA_B"/>
    <property type="match status" value="1"/>
</dbReference>
<keyword evidence="7" id="KW-0547">Nucleotide-binding</keyword>
<organism evidence="15 16">
    <name type="scientific">Adineta ricciae</name>
    <name type="common">Rotifer</name>
    <dbReference type="NCBI Taxonomy" id="249248"/>
    <lineage>
        <taxon>Eukaryota</taxon>
        <taxon>Metazoa</taxon>
        <taxon>Spiralia</taxon>
        <taxon>Gnathifera</taxon>
        <taxon>Rotifera</taxon>
        <taxon>Eurotatoria</taxon>
        <taxon>Bdelloidea</taxon>
        <taxon>Adinetida</taxon>
        <taxon>Adinetidae</taxon>
        <taxon>Adineta</taxon>
    </lineage>
</organism>
<proteinExistence type="inferred from homology"/>
<evidence type="ECO:0000256" key="13">
    <source>
        <dbReference type="ARBA" id="ARBA00048697"/>
    </source>
</evidence>
<dbReference type="EMBL" id="CAJNOJ010000049">
    <property type="protein sequence ID" value="CAF0958505.1"/>
    <property type="molecule type" value="Genomic_DNA"/>
</dbReference>
<evidence type="ECO:0000256" key="9">
    <source>
        <dbReference type="ARBA" id="ARBA00023014"/>
    </source>
</evidence>
<keyword evidence="5" id="KW-0949">S-adenosyl-L-methionine</keyword>
<dbReference type="UniPathway" id="UPA00344"/>
<dbReference type="SFLD" id="SFLDG01067">
    <property type="entry name" value="SPASM/twitch_domain_containing"/>
    <property type="match status" value="1"/>
</dbReference>
<dbReference type="SFLD" id="SFLDG01386">
    <property type="entry name" value="main_SPASM_domain-containing"/>
    <property type="match status" value="1"/>
</dbReference>
<dbReference type="SFLD" id="SFLDG01383">
    <property type="entry name" value="cyclic_pyranopterin_phosphate"/>
    <property type="match status" value="1"/>
</dbReference>
<dbReference type="SUPFAM" id="SSF102114">
    <property type="entry name" value="Radical SAM enzymes"/>
    <property type="match status" value="1"/>
</dbReference>
<dbReference type="SMART" id="SM00729">
    <property type="entry name" value="Elp3"/>
    <property type="match status" value="1"/>
</dbReference>
<dbReference type="InterPro" id="IPR000385">
    <property type="entry name" value="MoaA_NifB_PqqE_Fe-S-bd_CS"/>
</dbReference>
<dbReference type="InterPro" id="IPR050105">
    <property type="entry name" value="MoCo_biosynth_MoaA/MoaC"/>
</dbReference>
<evidence type="ECO:0000256" key="10">
    <source>
        <dbReference type="ARBA" id="ARBA00023134"/>
    </source>
</evidence>
<evidence type="ECO:0000256" key="4">
    <source>
        <dbReference type="ARBA" id="ARBA00022485"/>
    </source>
</evidence>
<dbReference type="GO" id="GO:0061799">
    <property type="term" value="F:cyclic pyranopterin monophosphate synthase activity"/>
    <property type="evidence" value="ECO:0007669"/>
    <property type="project" value="TreeGrafter"/>
</dbReference>
<dbReference type="AlphaFoldDB" id="A0A814DKV7"/>
<evidence type="ECO:0000256" key="12">
    <source>
        <dbReference type="ARBA" id="ARBA00023239"/>
    </source>
</evidence>
<dbReference type="GO" id="GO:0061798">
    <property type="term" value="F:GTP 3',8'-cyclase activity"/>
    <property type="evidence" value="ECO:0007669"/>
    <property type="project" value="UniProtKB-EC"/>
</dbReference>
<reference evidence="15" key="1">
    <citation type="submission" date="2021-02" db="EMBL/GenBank/DDBJ databases">
        <authorList>
            <person name="Nowell W R."/>
        </authorList>
    </citation>
    <scope>NUCLEOTIDE SEQUENCE</scope>
</reference>
<keyword evidence="4" id="KW-0004">4Fe-4S</keyword>
<dbReference type="InterPro" id="IPR010505">
    <property type="entry name" value="MoaA_twitch"/>
</dbReference>
<dbReference type="InterPro" id="IPR013785">
    <property type="entry name" value="Aldolase_TIM"/>
</dbReference>
<dbReference type="GO" id="GO:0051539">
    <property type="term" value="F:4 iron, 4 sulfur cluster binding"/>
    <property type="evidence" value="ECO:0007669"/>
    <property type="project" value="UniProtKB-KW"/>
</dbReference>
<dbReference type="Pfam" id="PF06463">
    <property type="entry name" value="Mob_synth_C"/>
    <property type="match status" value="1"/>
</dbReference>
<keyword evidence="9" id="KW-0411">Iron-sulfur</keyword>
<keyword evidence="10" id="KW-0342">GTP-binding</keyword>
<dbReference type="PANTHER" id="PTHR22960:SF0">
    <property type="entry name" value="MOLYBDENUM COFACTOR BIOSYNTHESIS PROTEIN 1"/>
    <property type="match status" value="1"/>
</dbReference>
<evidence type="ECO:0000256" key="2">
    <source>
        <dbReference type="ARBA" id="ARBA00005046"/>
    </source>
</evidence>
<evidence type="ECO:0000256" key="5">
    <source>
        <dbReference type="ARBA" id="ARBA00022691"/>
    </source>
</evidence>
<evidence type="ECO:0000256" key="7">
    <source>
        <dbReference type="ARBA" id="ARBA00022741"/>
    </source>
</evidence>
<dbReference type="InterPro" id="IPR007197">
    <property type="entry name" value="rSAM"/>
</dbReference>
<evidence type="ECO:0000259" key="14">
    <source>
        <dbReference type="PROSITE" id="PS51918"/>
    </source>
</evidence>
<keyword evidence="6" id="KW-0479">Metal-binding</keyword>
<evidence type="ECO:0000256" key="1">
    <source>
        <dbReference type="ARBA" id="ARBA00001966"/>
    </source>
</evidence>
<dbReference type="CDD" id="cd21117">
    <property type="entry name" value="Twitch_MoaA"/>
    <property type="match status" value="1"/>
</dbReference>
<evidence type="ECO:0000313" key="16">
    <source>
        <dbReference type="Proteomes" id="UP000663852"/>
    </source>
</evidence>
<feature type="domain" description="Radical SAM core" evidence="14">
    <location>
        <begin position="47"/>
        <end position="273"/>
    </location>
</feature>
<dbReference type="PROSITE" id="PS01305">
    <property type="entry name" value="MOAA_NIFB_PQQE"/>
    <property type="match status" value="1"/>
</dbReference>
<dbReference type="Gene3D" id="3.20.20.70">
    <property type="entry name" value="Aldolase class I"/>
    <property type="match status" value="1"/>
</dbReference>
<evidence type="ECO:0000256" key="6">
    <source>
        <dbReference type="ARBA" id="ARBA00022723"/>
    </source>
</evidence>
<name>A0A814DKV7_ADIRI</name>
<accession>A0A814DKV7</accession>
<comment type="caution">
    <text evidence="15">The sequence shown here is derived from an EMBL/GenBank/DDBJ whole genome shotgun (WGS) entry which is preliminary data.</text>
</comment>
<dbReference type="GO" id="GO:0006777">
    <property type="term" value="P:Mo-molybdopterin cofactor biosynthetic process"/>
    <property type="evidence" value="ECO:0007669"/>
    <property type="project" value="UniProtKB-KW"/>
</dbReference>
<sequence length="374" mass="43472">MYYYCYCEHVLLNRVIYFVLSILFYLDTIHLCEMSSVSRQSTVLIDSFNRLHNYLRISLTERCNLRCQYCMPEKGVNLSPSSHLLSTNEILHLIRIFTTYGGVNKIRLTGGEPTIRKDLVDIVRGVRSYPTMKTIGITTNGVLLHRLLEPLAEAGLNSLNISLDTLVQEKFEFLTRRAAFARVLSNIRLALDMPKSYPLVKINCVVMQGINTDELNDFVELARDQPNLAVRFIEYMPFDDNKWNEKKYFPYEEMLKIIKQKYNLQKLAQMDKNDTTKWYRVQDDSYKGRIGFITSMSEHFCSTCNRIRVTADGQLKVCLFDNKEVSLRDVLRSGASDEEIYSLIQRTLYKKDKEHLPVDVLHTQENRPMILIGG</sequence>
<dbReference type="InterPro" id="IPR006638">
    <property type="entry name" value="Elp3/MiaA/NifB-like_rSAM"/>
</dbReference>
<dbReference type="CDD" id="cd01335">
    <property type="entry name" value="Radical_SAM"/>
    <property type="match status" value="1"/>
</dbReference>
<comment type="catalytic activity">
    <reaction evidence="13">
        <text>GTP + AH2 + S-adenosyl-L-methionine = (8S)-3',8-cyclo-7,8-dihydroguanosine 5'-triphosphate + 5'-deoxyadenosine + L-methionine + A + H(+)</text>
        <dbReference type="Rhea" id="RHEA:49576"/>
        <dbReference type="ChEBI" id="CHEBI:13193"/>
        <dbReference type="ChEBI" id="CHEBI:15378"/>
        <dbReference type="ChEBI" id="CHEBI:17319"/>
        <dbReference type="ChEBI" id="CHEBI:17499"/>
        <dbReference type="ChEBI" id="CHEBI:37565"/>
        <dbReference type="ChEBI" id="CHEBI:57844"/>
        <dbReference type="ChEBI" id="CHEBI:59789"/>
        <dbReference type="ChEBI" id="CHEBI:131766"/>
        <dbReference type="EC" id="4.1.99.22"/>
    </reaction>
</comment>
<protein>
    <recommendedName>
        <fullName evidence="3">GTP 3',8-cyclase</fullName>
        <ecNumber evidence="3">4.1.99.22</ecNumber>
    </recommendedName>
</protein>
<dbReference type="InterPro" id="IPR013483">
    <property type="entry name" value="MoaA"/>
</dbReference>
<comment type="cofactor">
    <cofactor evidence="1">
        <name>[4Fe-4S] cluster</name>
        <dbReference type="ChEBI" id="CHEBI:49883"/>
    </cofactor>
</comment>